<dbReference type="Gene3D" id="2.60.40.420">
    <property type="entry name" value="Cupredoxins - blue copper proteins"/>
    <property type="match status" value="2"/>
</dbReference>
<feature type="chain" id="PRO_5040332007" description="Plastocyanin-like domain-containing protein" evidence="3">
    <location>
        <begin position="17"/>
        <end position="332"/>
    </location>
</feature>
<evidence type="ECO:0000256" key="2">
    <source>
        <dbReference type="ARBA" id="ARBA00023008"/>
    </source>
</evidence>
<name>A0A9P6Z9Q9_9FUNG</name>
<dbReference type="AlphaFoldDB" id="A0A9P6Z9Q9"/>
<dbReference type="PANTHER" id="PTHR11709:SF486">
    <property type="entry name" value="MULTICOPPER OXIDASE"/>
    <property type="match status" value="1"/>
</dbReference>
<dbReference type="Proteomes" id="UP000740926">
    <property type="component" value="Unassembled WGS sequence"/>
</dbReference>
<comment type="similarity">
    <text evidence="1">Belongs to the multicopper oxidase family.</text>
</comment>
<reference evidence="5 6" key="1">
    <citation type="journal article" date="2020" name="Microb. Genom.">
        <title>Genetic diversity of clinical and environmental Mucorales isolates obtained from an investigation of mucormycosis cases among solid organ transplant recipients.</title>
        <authorList>
            <person name="Nguyen M.H."/>
            <person name="Kaul D."/>
            <person name="Muto C."/>
            <person name="Cheng S.J."/>
            <person name="Richter R.A."/>
            <person name="Bruno V.M."/>
            <person name="Liu G."/>
            <person name="Beyhan S."/>
            <person name="Sundermann A.J."/>
            <person name="Mounaud S."/>
            <person name="Pasculle A.W."/>
            <person name="Nierman W.C."/>
            <person name="Driscoll E."/>
            <person name="Cumbie R."/>
            <person name="Clancy C.J."/>
            <person name="Dupont C.L."/>
        </authorList>
    </citation>
    <scope>NUCLEOTIDE SEQUENCE [LARGE SCALE GENOMIC DNA]</scope>
    <source>
        <strain evidence="5 6">GL24</strain>
    </source>
</reference>
<gene>
    <name evidence="5" type="ORF">G6F50_002901</name>
</gene>
<dbReference type="GO" id="GO:0005507">
    <property type="term" value="F:copper ion binding"/>
    <property type="evidence" value="ECO:0007669"/>
    <property type="project" value="InterPro"/>
</dbReference>
<evidence type="ECO:0000256" key="3">
    <source>
        <dbReference type="SAM" id="SignalP"/>
    </source>
</evidence>
<dbReference type="InterPro" id="IPR045087">
    <property type="entry name" value="Cu-oxidase_fam"/>
</dbReference>
<dbReference type="SUPFAM" id="SSF49503">
    <property type="entry name" value="Cupredoxins"/>
    <property type="match status" value="2"/>
</dbReference>
<dbReference type="InterPro" id="IPR011707">
    <property type="entry name" value="Cu-oxidase-like_N"/>
</dbReference>
<feature type="signal peptide" evidence="3">
    <location>
        <begin position="1"/>
        <end position="16"/>
    </location>
</feature>
<keyword evidence="6" id="KW-1185">Reference proteome</keyword>
<dbReference type="GO" id="GO:0016491">
    <property type="term" value="F:oxidoreductase activity"/>
    <property type="evidence" value="ECO:0007669"/>
    <property type="project" value="TreeGrafter"/>
</dbReference>
<dbReference type="PANTHER" id="PTHR11709">
    <property type="entry name" value="MULTI-COPPER OXIDASE"/>
    <property type="match status" value="1"/>
</dbReference>
<keyword evidence="2" id="KW-0186">Copper</keyword>
<organism evidence="5 6">
    <name type="scientific">Rhizopus delemar</name>
    <dbReference type="NCBI Taxonomy" id="936053"/>
    <lineage>
        <taxon>Eukaryota</taxon>
        <taxon>Fungi</taxon>
        <taxon>Fungi incertae sedis</taxon>
        <taxon>Mucoromycota</taxon>
        <taxon>Mucoromycotina</taxon>
        <taxon>Mucoromycetes</taxon>
        <taxon>Mucorales</taxon>
        <taxon>Mucorineae</taxon>
        <taxon>Rhizopodaceae</taxon>
        <taxon>Rhizopus</taxon>
    </lineage>
</organism>
<evidence type="ECO:0000313" key="6">
    <source>
        <dbReference type="Proteomes" id="UP000740926"/>
    </source>
</evidence>
<evidence type="ECO:0000313" key="5">
    <source>
        <dbReference type="EMBL" id="KAG1573386.1"/>
    </source>
</evidence>
<keyword evidence="3" id="KW-0732">Signal</keyword>
<sequence>MKLFQVLLFIINAVYAIDYFDILKKELYNDSAEKVRNFYITAEEVIWDYASQSDSKPSAHTLGTKYYKALYYEYTDITFTKKKEKYKWQGNMGPILKAEVGETIVVHFWNKATQPLTIHPHGVFYEFESEGAVFKDGYEKSAVEPNQTFTYTWKVLPRAGPGPADGNSVVWGYHSHLSEADIYMGLYGAILIYRPGTISNNEIVTSFFVSDEDESPYLKKTISDLYLKQDTHRKSNSFDVINGLIHSSPSDLVFRKNKVVWHLIGWGTHWDIHYVKWEHGKAVLNGKQVDQVRLFPASFYTVNLQFNESGRWKFGYLDQKSEGMTMYYNVSL</sequence>
<accession>A0A9P6Z9Q9</accession>
<dbReference type="InterPro" id="IPR008972">
    <property type="entry name" value="Cupredoxin"/>
</dbReference>
<comment type="caution">
    <text evidence="5">The sequence shown here is derived from an EMBL/GenBank/DDBJ whole genome shotgun (WGS) entry which is preliminary data.</text>
</comment>
<evidence type="ECO:0000259" key="4">
    <source>
        <dbReference type="Pfam" id="PF07732"/>
    </source>
</evidence>
<feature type="domain" description="Plastocyanin-like" evidence="4">
    <location>
        <begin position="79"/>
        <end position="195"/>
    </location>
</feature>
<dbReference type="EMBL" id="JAANIU010000292">
    <property type="protein sequence ID" value="KAG1573386.1"/>
    <property type="molecule type" value="Genomic_DNA"/>
</dbReference>
<dbReference type="Pfam" id="PF07732">
    <property type="entry name" value="Cu-oxidase_3"/>
    <property type="match status" value="1"/>
</dbReference>
<proteinExistence type="inferred from homology"/>
<evidence type="ECO:0000256" key="1">
    <source>
        <dbReference type="ARBA" id="ARBA00010609"/>
    </source>
</evidence>
<protein>
    <recommendedName>
        <fullName evidence="4">Plastocyanin-like domain-containing protein</fullName>
    </recommendedName>
</protein>